<organism evidence="1 2">
    <name type="scientific">Heterorhabditis bacteriophora</name>
    <name type="common">Entomopathogenic nematode worm</name>
    <dbReference type="NCBI Taxonomy" id="37862"/>
    <lineage>
        <taxon>Eukaryota</taxon>
        <taxon>Metazoa</taxon>
        <taxon>Ecdysozoa</taxon>
        <taxon>Nematoda</taxon>
        <taxon>Chromadorea</taxon>
        <taxon>Rhabditida</taxon>
        <taxon>Rhabditina</taxon>
        <taxon>Rhabditomorpha</taxon>
        <taxon>Strongyloidea</taxon>
        <taxon>Heterorhabditidae</taxon>
        <taxon>Heterorhabditis</taxon>
    </lineage>
</organism>
<proteinExistence type="predicted"/>
<sequence length="239" mass="27670">MSPLRHAGSPNMRGLIDWYDSPKLDDLSQSRECNILRLEVKTKSTFSPLASHMYNSTNDIDEWWCRGNNSNEDTETCTYNGSPDIFKKQKSIELECFESVFNFQRTQLVLRKFVSSSFSNLEYNKISFEVFILYLERVGQDALPSLLINATHSLHFRAIKNQLLKLKETKKASNLSLIQACFQNQIYTLVAKPHKLLQSRSLNQKSVEDDDSLLEAEIEMIPLKRLENREHLMSLLSDE</sequence>
<evidence type="ECO:0000313" key="1">
    <source>
        <dbReference type="Proteomes" id="UP000095283"/>
    </source>
</evidence>
<dbReference type="Proteomes" id="UP000095283">
    <property type="component" value="Unplaced"/>
</dbReference>
<keyword evidence="1" id="KW-1185">Reference proteome</keyword>
<dbReference type="WBParaSite" id="Hba_11351">
    <property type="protein sequence ID" value="Hba_11351"/>
    <property type="gene ID" value="Hba_11351"/>
</dbReference>
<protein>
    <submittedName>
        <fullName evidence="2">RGS domain-containing protein</fullName>
    </submittedName>
</protein>
<dbReference type="AlphaFoldDB" id="A0A1I7X1A9"/>
<evidence type="ECO:0000313" key="2">
    <source>
        <dbReference type="WBParaSite" id="Hba_11351"/>
    </source>
</evidence>
<reference evidence="2" key="1">
    <citation type="submission" date="2016-11" db="UniProtKB">
        <authorList>
            <consortium name="WormBaseParasite"/>
        </authorList>
    </citation>
    <scope>IDENTIFICATION</scope>
</reference>
<accession>A0A1I7X1A9</accession>
<name>A0A1I7X1A9_HETBA</name>